<gene>
    <name evidence="1" type="ORF">R3P38DRAFT_3374087</name>
</gene>
<evidence type="ECO:0000313" key="2">
    <source>
        <dbReference type="Proteomes" id="UP001362999"/>
    </source>
</evidence>
<proteinExistence type="predicted"/>
<dbReference type="EMBL" id="JAWWNJ010000124">
    <property type="protein sequence ID" value="KAK6988267.1"/>
    <property type="molecule type" value="Genomic_DNA"/>
</dbReference>
<organism evidence="1 2">
    <name type="scientific">Favolaschia claudopus</name>
    <dbReference type="NCBI Taxonomy" id="2862362"/>
    <lineage>
        <taxon>Eukaryota</taxon>
        <taxon>Fungi</taxon>
        <taxon>Dikarya</taxon>
        <taxon>Basidiomycota</taxon>
        <taxon>Agaricomycotina</taxon>
        <taxon>Agaricomycetes</taxon>
        <taxon>Agaricomycetidae</taxon>
        <taxon>Agaricales</taxon>
        <taxon>Marasmiineae</taxon>
        <taxon>Mycenaceae</taxon>
        <taxon>Favolaschia</taxon>
    </lineage>
</organism>
<reference evidence="1 2" key="1">
    <citation type="journal article" date="2024" name="J Genomics">
        <title>Draft genome sequencing and assembly of Favolaschia claudopus CIRM-BRFM 2984 isolated from oak limbs.</title>
        <authorList>
            <person name="Navarro D."/>
            <person name="Drula E."/>
            <person name="Chaduli D."/>
            <person name="Cazenave R."/>
            <person name="Ahrendt S."/>
            <person name="Wang J."/>
            <person name="Lipzen A."/>
            <person name="Daum C."/>
            <person name="Barry K."/>
            <person name="Grigoriev I.V."/>
            <person name="Favel A."/>
            <person name="Rosso M.N."/>
            <person name="Martin F."/>
        </authorList>
    </citation>
    <scope>NUCLEOTIDE SEQUENCE [LARGE SCALE GENOMIC DNA]</scope>
    <source>
        <strain evidence="1 2">CIRM-BRFM 2984</strain>
    </source>
</reference>
<sequence>MNARGRKDIQLSGFSHQANDLEAYYVHSAAINSLAALNSKREPTPSIAAVGTHIGAHDAYESHLDMSPTYDRVSEVEDAEARRRRGRRTDRVIPLPPGPYIDTRLSRWVPMGNPWAPTHQIKWALTTRFYSLTSPT</sequence>
<comment type="caution">
    <text evidence="1">The sequence shown here is derived from an EMBL/GenBank/DDBJ whole genome shotgun (WGS) entry which is preliminary data.</text>
</comment>
<protein>
    <submittedName>
        <fullName evidence="1">Uncharacterized protein</fullName>
    </submittedName>
</protein>
<name>A0AAV9ZQ08_9AGAR</name>
<accession>A0AAV9ZQ08</accession>
<dbReference type="Proteomes" id="UP001362999">
    <property type="component" value="Unassembled WGS sequence"/>
</dbReference>
<keyword evidence="2" id="KW-1185">Reference proteome</keyword>
<evidence type="ECO:0000313" key="1">
    <source>
        <dbReference type="EMBL" id="KAK6988267.1"/>
    </source>
</evidence>
<dbReference type="AlphaFoldDB" id="A0AAV9ZQ08"/>